<dbReference type="Proteomes" id="UP000001940">
    <property type="component" value="Chromosome V"/>
</dbReference>
<dbReference type="EMBL" id="BX284605">
    <property type="protein sequence ID" value="CCD61359.1"/>
    <property type="molecule type" value="Genomic_DNA"/>
</dbReference>
<keyword evidence="3" id="KW-1185">Reference proteome</keyword>
<feature type="transmembrane region" description="Helical" evidence="1">
    <location>
        <begin position="245"/>
        <end position="273"/>
    </location>
</feature>
<dbReference type="WormBase" id="B0213.9">
    <property type="protein sequence ID" value="CE38135"/>
    <property type="gene ID" value="WBGene00006274"/>
    <property type="gene designation" value="str-247"/>
</dbReference>
<feature type="transmembrane region" description="Helical" evidence="1">
    <location>
        <begin position="204"/>
        <end position="224"/>
    </location>
</feature>
<dbReference type="AlphaFoldDB" id="O44654"/>
<dbReference type="HOGENOM" id="CLU_036335_2_0_1"/>
<keyword evidence="2" id="KW-0675">Receptor</keyword>
<dbReference type="GO" id="GO:0005886">
    <property type="term" value="C:plasma membrane"/>
    <property type="evidence" value="ECO:0000318"/>
    <property type="project" value="GO_Central"/>
</dbReference>
<gene>
    <name evidence="2 4" type="primary">str-247</name>
    <name evidence="4" type="ORF">B0213.9</name>
    <name evidence="2" type="ORF">CELE_B0213.9</name>
</gene>
<feature type="transmembrane region" description="Helical" evidence="1">
    <location>
        <begin position="279"/>
        <end position="297"/>
    </location>
</feature>
<evidence type="ECO:0000256" key="1">
    <source>
        <dbReference type="SAM" id="Phobius"/>
    </source>
</evidence>
<dbReference type="GO" id="GO:0042048">
    <property type="term" value="P:olfactory behavior"/>
    <property type="evidence" value="ECO:0000318"/>
    <property type="project" value="GO_Central"/>
</dbReference>
<dbReference type="KEGG" id="cel:CELE_B0213.9"/>
<dbReference type="GO" id="GO:0007186">
    <property type="term" value="P:G protein-coupled receptor signaling pathway"/>
    <property type="evidence" value="ECO:0000318"/>
    <property type="project" value="GO_Central"/>
</dbReference>
<dbReference type="AGR" id="WB:WBGene00006274"/>
<dbReference type="PaxDb" id="6239-B0213.9"/>
<dbReference type="UCSC" id="B0213.9">
    <property type="organism name" value="c. elegans"/>
</dbReference>
<keyword evidence="1" id="KW-0472">Membrane</keyword>
<evidence type="ECO:0000313" key="3">
    <source>
        <dbReference type="Proteomes" id="UP000001940"/>
    </source>
</evidence>
<dbReference type="PANTHER" id="PTHR22943:SF24">
    <property type="entry name" value="SEVEN TM RECEPTOR"/>
    <property type="match status" value="1"/>
</dbReference>
<dbReference type="SMR" id="O44654"/>
<feature type="transmembrane region" description="Helical" evidence="1">
    <location>
        <begin position="85"/>
        <end position="115"/>
    </location>
</feature>
<dbReference type="RefSeq" id="NP_504098.2">
    <property type="nucleotide sequence ID" value="NM_071697.5"/>
</dbReference>
<dbReference type="eggNOG" id="ENOG502T3FA">
    <property type="taxonomic scope" value="Eukaryota"/>
</dbReference>
<evidence type="ECO:0000313" key="2">
    <source>
        <dbReference type="EMBL" id="CCD61359.1"/>
    </source>
</evidence>
<accession>O44654</accession>
<dbReference type="OMA" id="QLTEISY"/>
<organism evidence="2 3">
    <name type="scientific">Caenorhabditis elegans</name>
    <dbReference type="NCBI Taxonomy" id="6239"/>
    <lineage>
        <taxon>Eukaryota</taxon>
        <taxon>Metazoa</taxon>
        <taxon>Ecdysozoa</taxon>
        <taxon>Nematoda</taxon>
        <taxon>Chromadorea</taxon>
        <taxon>Rhabditida</taxon>
        <taxon>Rhabditina</taxon>
        <taxon>Rhabditomorpha</taxon>
        <taxon>Rhabditoidea</taxon>
        <taxon>Rhabditidae</taxon>
        <taxon>Peloderinae</taxon>
        <taxon>Caenorhabditis</taxon>
    </lineage>
</organism>
<keyword evidence="1" id="KW-1133">Transmembrane helix</keyword>
<dbReference type="SUPFAM" id="SSF81321">
    <property type="entry name" value="Family A G protein-coupled receptor-like"/>
    <property type="match status" value="1"/>
</dbReference>
<feature type="transmembrane region" description="Helical" evidence="1">
    <location>
        <begin position="127"/>
        <end position="147"/>
    </location>
</feature>
<sequence length="344" mass="39325">MFSSSREIFQRTCAFFGIFNNSILALLILYRSPKKLGNYKFLMMYISIFETLYSLLDFSTIPEIFSKDYVFLIIIEKRLTVLPNFLLQCALIIFGSLFGMSMAIFAIHFVYRYLVMTGSQFIKTHHLLKVLGLIGFTLCMGVAWSFLHSSYHPIPQADIFLDVEYLKPRNLQLTEISYSGPCFQVQDEKGVLRMNWDVVGTTGVMILLISLSFSTVFYCGISIYKNIKSMTSMRSSLDQSLQSQLFYALVFQTLIPVILMHIPASFGFLVSIFGNSIQLFGQLPTFSIFLFPMLDPLPNFFIIRSYRQAITEFFGCILSTTSSHKTDSNHKLEMRPRAAAIVVN</sequence>
<name>O44654_CAEEL</name>
<protein>
    <submittedName>
        <fullName evidence="2">Seven TM Receptor</fullName>
    </submittedName>
</protein>
<proteinExistence type="predicted"/>
<evidence type="ECO:0000313" key="4">
    <source>
        <dbReference type="WormBase" id="B0213.9"/>
    </source>
</evidence>
<dbReference type="FunCoup" id="O44654">
    <property type="interactions" value="2"/>
</dbReference>
<dbReference type="PIR" id="H89014">
    <property type="entry name" value="H89014"/>
</dbReference>
<dbReference type="InParanoid" id="O44654"/>
<dbReference type="PANTHER" id="PTHR22943">
    <property type="entry name" value="7-TRANSMEMBRANE DOMAIN RECEPTOR C.ELEGANS"/>
    <property type="match status" value="1"/>
</dbReference>
<feature type="transmembrane region" description="Helical" evidence="1">
    <location>
        <begin position="12"/>
        <end position="30"/>
    </location>
</feature>
<dbReference type="InterPro" id="IPR019428">
    <property type="entry name" value="7TM_GPCR_serpentine_rcpt_Str"/>
</dbReference>
<keyword evidence="1" id="KW-0812">Transmembrane</keyword>
<dbReference type="Pfam" id="PF10326">
    <property type="entry name" value="7TM_GPCR_Str"/>
    <property type="match status" value="1"/>
</dbReference>
<dbReference type="GO" id="GO:0038022">
    <property type="term" value="F:G protein-coupled olfactory receptor activity"/>
    <property type="evidence" value="ECO:0000318"/>
    <property type="project" value="GO_Central"/>
</dbReference>
<dbReference type="OrthoDB" id="5824108at2759"/>
<dbReference type="CTD" id="181846"/>
<reference evidence="2 3" key="1">
    <citation type="journal article" date="1998" name="Science">
        <title>Genome sequence of the nematode C. elegans: a platform for investigating biology.</title>
        <authorList>
            <consortium name="The C. elegans sequencing consortium"/>
            <person name="Sulson J.E."/>
            <person name="Waterston R."/>
        </authorList>
    </citation>
    <scope>NUCLEOTIDE SEQUENCE [LARGE SCALE GENOMIC DNA]</scope>
    <source>
        <strain evidence="2 3">Bristol N2</strain>
    </source>
</reference>
<dbReference type="GeneID" id="181846"/>
<dbReference type="PhylomeDB" id="O44654"/>